<dbReference type="EMBL" id="JPOS01000004">
    <property type="protein sequence ID" value="KGE89543.1"/>
    <property type="molecule type" value="Genomic_DNA"/>
</dbReference>
<dbReference type="RefSeq" id="WP_044216052.1">
    <property type="nucleotide sequence ID" value="NZ_JBKAGJ010000005.1"/>
</dbReference>
<evidence type="ECO:0000256" key="1">
    <source>
        <dbReference type="SAM" id="SignalP"/>
    </source>
</evidence>
<reference evidence="2 3" key="1">
    <citation type="journal article" date="2014" name="Int. J. Syst. Evol. Microbiol.">
        <title>Phaeodactylibacter xiamenensis gen. nov., sp. nov., a member of the family Saprospiraceae isolated from the marine alga Phaeodactylum tricornutum.</title>
        <authorList>
            <person name="Chen Z.Jr."/>
            <person name="Lei X."/>
            <person name="Lai Q."/>
            <person name="Li Y."/>
            <person name="Zhang B."/>
            <person name="Zhang J."/>
            <person name="Zhang H."/>
            <person name="Yang L."/>
            <person name="Zheng W."/>
            <person name="Tian Y."/>
            <person name="Yu Z."/>
            <person name="Xu H.Jr."/>
            <person name="Zheng T."/>
        </authorList>
    </citation>
    <scope>NUCLEOTIDE SEQUENCE [LARGE SCALE GENOMIC DNA]</scope>
    <source>
        <strain evidence="2 3">KD52</strain>
    </source>
</reference>
<proteinExistence type="predicted"/>
<feature type="signal peptide" evidence="1">
    <location>
        <begin position="1"/>
        <end position="20"/>
    </location>
</feature>
<organism evidence="2 3">
    <name type="scientific">Phaeodactylibacter xiamenensis</name>
    <dbReference type="NCBI Taxonomy" id="1524460"/>
    <lineage>
        <taxon>Bacteria</taxon>
        <taxon>Pseudomonadati</taxon>
        <taxon>Bacteroidota</taxon>
        <taxon>Saprospiria</taxon>
        <taxon>Saprospirales</taxon>
        <taxon>Haliscomenobacteraceae</taxon>
        <taxon>Phaeodactylibacter</taxon>
    </lineage>
</organism>
<gene>
    <name evidence="2" type="ORF">IX84_01855</name>
</gene>
<evidence type="ECO:0000313" key="2">
    <source>
        <dbReference type="EMBL" id="KGE89543.1"/>
    </source>
</evidence>
<comment type="caution">
    <text evidence="2">The sequence shown here is derived from an EMBL/GenBank/DDBJ whole genome shotgun (WGS) entry which is preliminary data.</text>
</comment>
<protein>
    <submittedName>
        <fullName evidence="2">Uncharacterized protein</fullName>
    </submittedName>
</protein>
<sequence length="167" mass="19113">MKYCCTVLIAFFFTCSVLFGQGEPPLPGVFYLEIRQTVEPEEFPQRQLRVYRMQGEALTILIEGFDDPEAEVSVNRVLSKTCYNEIVQEAERNRLMAVGTDCVAYTPVARPSLKTELKIQYKGETKVCYSYDKPFVPALQQVLQKLNTCIPNQDHKVILPQRSPQLD</sequence>
<dbReference type="AlphaFoldDB" id="A0A098SCZ9"/>
<accession>A0A098SCZ9</accession>
<dbReference type="Proteomes" id="UP000029736">
    <property type="component" value="Unassembled WGS sequence"/>
</dbReference>
<keyword evidence="1" id="KW-0732">Signal</keyword>
<keyword evidence="3" id="KW-1185">Reference proteome</keyword>
<evidence type="ECO:0000313" key="3">
    <source>
        <dbReference type="Proteomes" id="UP000029736"/>
    </source>
</evidence>
<feature type="chain" id="PRO_5001940153" evidence="1">
    <location>
        <begin position="21"/>
        <end position="167"/>
    </location>
</feature>
<name>A0A098SCZ9_9BACT</name>